<dbReference type="PROSITE" id="PS00107">
    <property type="entry name" value="PROTEIN_KINASE_ATP"/>
    <property type="match status" value="1"/>
</dbReference>
<dbReference type="GO" id="GO:0004674">
    <property type="term" value="F:protein serine/threonine kinase activity"/>
    <property type="evidence" value="ECO:0007669"/>
    <property type="project" value="UniProtKB-KW"/>
</dbReference>
<keyword evidence="7 14" id="KW-0418">Kinase</keyword>
<feature type="region of interest" description="Disordered" evidence="11">
    <location>
        <begin position="1284"/>
        <end position="1304"/>
    </location>
</feature>
<feature type="repeat" description="WD" evidence="9">
    <location>
        <begin position="1149"/>
        <end position="1190"/>
    </location>
</feature>
<dbReference type="InterPro" id="IPR000719">
    <property type="entry name" value="Prot_kinase_dom"/>
</dbReference>
<keyword evidence="3 9" id="KW-0853">WD repeat</keyword>
<evidence type="ECO:0000259" key="13">
    <source>
        <dbReference type="PROSITE" id="PS50927"/>
    </source>
</evidence>
<dbReference type="RefSeq" id="WP_281283208.1">
    <property type="nucleotide sequence ID" value="NZ_CP144375.1"/>
</dbReference>
<evidence type="ECO:0000256" key="4">
    <source>
        <dbReference type="ARBA" id="ARBA00022679"/>
    </source>
</evidence>
<feature type="repeat" description="WD" evidence="9">
    <location>
        <begin position="1080"/>
        <end position="1109"/>
    </location>
</feature>
<dbReference type="PANTHER" id="PTHR19848">
    <property type="entry name" value="WD40 REPEAT PROTEIN"/>
    <property type="match status" value="1"/>
</dbReference>
<keyword evidence="4" id="KW-0808">Transferase</keyword>
<dbReference type="Pfam" id="PF20703">
    <property type="entry name" value="nSTAND1"/>
    <property type="match status" value="1"/>
</dbReference>
<dbReference type="SMART" id="SM00320">
    <property type="entry name" value="WD40"/>
    <property type="match status" value="13"/>
</dbReference>
<evidence type="ECO:0000259" key="12">
    <source>
        <dbReference type="PROSITE" id="PS50011"/>
    </source>
</evidence>
<dbReference type="InterPro" id="IPR015943">
    <property type="entry name" value="WD40/YVTN_repeat-like_dom_sf"/>
</dbReference>
<dbReference type="EC" id="2.7.11.1" evidence="1"/>
<reference evidence="14 15" key="1">
    <citation type="submission" date="2018-08" db="EMBL/GenBank/DDBJ databases">
        <title>Genomic Encyclopedia of Archaeal and Bacterial Type Strains, Phase II (KMG-II): from individual species to whole genera.</title>
        <authorList>
            <person name="Goeker M."/>
        </authorList>
    </citation>
    <scope>NUCLEOTIDE SEQUENCE [LARGE SCALE GENOMIC DNA]</scope>
    <source>
        <strain evidence="14 15">DSM 45791</strain>
    </source>
</reference>
<keyword evidence="8 10" id="KW-0067">ATP-binding</keyword>
<dbReference type="InterPro" id="IPR020472">
    <property type="entry name" value="WD40_PAC1"/>
</dbReference>
<dbReference type="Pfam" id="PF00069">
    <property type="entry name" value="Pkinase"/>
    <property type="match status" value="1"/>
</dbReference>
<feature type="domain" description="Protein kinase" evidence="12">
    <location>
        <begin position="20"/>
        <end position="281"/>
    </location>
</feature>
<evidence type="ECO:0000256" key="5">
    <source>
        <dbReference type="ARBA" id="ARBA00022737"/>
    </source>
</evidence>
<keyword evidence="2 14" id="KW-0723">Serine/threonine-protein kinase</keyword>
<dbReference type="SMART" id="SM00220">
    <property type="entry name" value="S_TKc"/>
    <property type="match status" value="1"/>
</dbReference>
<dbReference type="InterPro" id="IPR001680">
    <property type="entry name" value="WD40_rpt"/>
</dbReference>
<dbReference type="SUPFAM" id="SSF50969">
    <property type="entry name" value="YVTN repeat-like/Quinoprotein amine dehydrogenase"/>
    <property type="match status" value="1"/>
</dbReference>
<dbReference type="InterPro" id="IPR049052">
    <property type="entry name" value="nSTAND1"/>
</dbReference>
<comment type="caution">
    <text evidence="14">The sequence shown here is derived from an EMBL/GenBank/DDBJ whole genome shotgun (WGS) entry which is preliminary data.</text>
</comment>
<dbReference type="Pfam" id="PF23410">
    <property type="entry name" value="Beta-prop_VPS8"/>
    <property type="match status" value="1"/>
</dbReference>
<dbReference type="CDD" id="cd00200">
    <property type="entry name" value="WD40"/>
    <property type="match status" value="2"/>
</dbReference>
<dbReference type="InterPro" id="IPR011044">
    <property type="entry name" value="Quino_amine_DH_bsu"/>
</dbReference>
<accession>A0A3E0H009</accession>
<evidence type="ECO:0000256" key="8">
    <source>
        <dbReference type="ARBA" id="ARBA00022840"/>
    </source>
</evidence>
<feature type="binding site" evidence="10">
    <location>
        <position position="49"/>
    </location>
    <ligand>
        <name>ATP</name>
        <dbReference type="ChEBI" id="CHEBI:30616"/>
    </ligand>
</feature>
<dbReference type="PROSITE" id="PS50294">
    <property type="entry name" value="WD_REPEATS_REGION"/>
    <property type="match status" value="5"/>
</dbReference>
<dbReference type="Gene3D" id="1.10.510.10">
    <property type="entry name" value="Transferase(Phosphotransferase) domain 1"/>
    <property type="match status" value="1"/>
</dbReference>
<keyword evidence="5" id="KW-0677">Repeat</keyword>
<evidence type="ECO:0000313" key="15">
    <source>
        <dbReference type="Proteomes" id="UP000256269"/>
    </source>
</evidence>
<evidence type="ECO:0000256" key="9">
    <source>
        <dbReference type="PROSITE-ProRule" id="PRU00221"/>
    </source>
</evidence>
<dbReference type="Gene3D" id="2.130.10.10">
    <property type="entry name" value="YVTN repeat-like/Quinoprotein amine dehydrogenase"/>
    <property type="match status" value="4"/>
</dbReference>
<dbReference type="Pfam" id="PF00400">
    <property type="entry name" value="WD40"/>
    <property type="match status" value="6"/>
</dbReference>
<proteinExistence type="predicted"/>
<dbReference type="Gene3D" id="3.30.200.20">
    <property type="entry name" value="Phosphorylase Kinase, domain 1"/>
    <property type="match status" value="1"/>
</dbReference>
<protein>
    <recommendedName>
        <fullName evidence="1">non-specific serine/threonine protein kinase</fullName>
        <ecNumber evidence="1">2.7.11.1</ecNumber>
    </recommendedName>
</protein>
<dbReference type="PRINTS" id="PR00320">
    <property type="entry name" value="GPROTEINBRPT"/>
</dbReference>
<evidence type="ECO:0000256" key="1">
    <source>
        <dbReference type="ARBA" id="ARBA00012513"/>
    </source>
</evidence>
<feature type="repeat" description="WD" evidence="9">
    <location>
        <begin position="1388"/>
        <end position="1422"/>
    </location>
</feature>
<evidence type="ECO:0000256" key="10">
    <source>
        <dbReference type="PROSITE-ProRule" id="PRU10141"/>
    </source>
</evidence>
<feature type="repeat" description="WD" evidence="9">
    <location>
        <begin position="1191"/>
        <end position="1232"/>
    </location>
</feature>
<dbReference type="InterPro" id="IPR001480">
    <property type="entry name" value="Bulb-type_lectin_dom"/>
</dbReference>
<evidence type="ECO:0000256" key="7">
    <source>
        <dbReference type="ARBA" id="ARBA00022777"/>
    </source>
</evidence>
<feature type="repeat" description="WD" evidence="9">
    <location>
        <begin position="1423"/>
        <end position="1464"/>
    </location>
</feature>
<feature type="repeat" description="WD" evidence="9">
    <location>
        <begin position="862"/>
        <end position="903"/>
    </location>
</feature>
<dbReference type="PROSITE" id="PS50082">
    <property type="entry name" value="WD_REPEATS_2"/>
    <property type="match status" value="8"/>
</dbReference>
<dbReference type="PROSITE" id="PS50011">
    <property type="entry name" value="PROTEIN_KINASE_DOM"/>
    <property type="match status" value="1"/>
</dbReference>
<evidence type="ECO:0000256" key="11">
    <source>
        <dbReference type="SAM" id="MobiDB-lite"/>
    </source>
</evidence>
<dbReference type="InterPro" id="IPR011047">
    <property type="entry name" value="Quinoprotein_ADH-like_sf"/>
</dbReference>
<keyword evidence="15" id="KW-1185">Reference proteome</keyword>
<dbReference type="GO" id="GO:0005524">
    <property type="term" value="F:ATP binding"/>
    <property type="evidence" value="ECO:0007669"/>
    <property type="project" value="UniProtKB-UniRule"/>
</dbReference>
<dbReference type="InterPro" id="IPR008271">
    <property type="entry name" value="Ser/Thr_kinase_AS"/>
</dbReference>
<dbReference type="PROSITE" id="PS00108">
    <property type="entry name" value="PROTEIN_KINASE_ST"/>
    <property type="match status" value="1"/>
</dbReference>
<dbReference type="InterPro" id="IPR017441">
    <property type="entry name" value="Protein_kinase_ATP_BS"/>
</dbReference>
<evidence type="ECO:0000256" key="2">
    <source>
        <dbReference type="ARBA" id="ARBA00022527"/>
    </source>
</evidence>
<dbReference type="EMBL" id="QUNO01000019">
    <property type="protein sequence ID" value="REH34770.1"/>
    <property type="molecule type" value="Genomic_DNA"/>
</dbReference>
<evidence type="ECO:0000313" key="14">
    <source>
        <dbReference type="EMBL" id="REH34770.1"/>
    </source>
</evidence>
<name>A0A3E0H009_9PSEU</name>
<dbReference type="SUPFAM" id="SSF50998">
    <property type="entry name" value="Quinoprotein alcohol dehydrogenase-like"/>
    <property type="match status" value="1"/>
</dbReference>
<evidence type="ECO:0000256" key="3">
    <source>
        <dbReference type="ARBA" id="ARBA00022574"/>
    </source>
</evidence>
<dbReference type="PANTHER" id="PTHR19848:SF8">
    <property type="entry name" value="F-BOX AND WD REPEAT DOMAIN CONTAINING 7"/>
    <property type="match status" value="1"/>
</dbReference>
<dbReference type="InterPro" id="IPR019775">
    <property type="entry name" value="WD40_repeat_CS"/>
</dbReference>
<dbReference type="CDD" id="cd14014">
    <property type="entry name" value="STKc_PknB_like"/>
    <property type="match status" value="1"/>
</dbReference>
<organism evidence="14 15">
    <name type="scientific">Kutzneria buriramensis</name>
    <dbReference type="NCBI Taxonomy" id="1045776"/>
    <lineage>
        <taxon>Bacteria</taxon>
        <taxon>Bacillati</taxon>
        <taxon>Actinomycetota</taxon>
        <taxon>Actinomycetes</taxon>
        <taxon>Pseudonocardiales</taxon>
        <taxon>Pseudonocardiaceae</taxon>
        <taxon>Kutzneria</taxon>
    </lineage>
</organism>
<dbReference type="PROSITE" id="PS50927">
    <property type="entry name" value="BULB_LECTIN"/>
    <property type="match status" value="1"/>
</dbReference>
<dbReference type="Proteomes" id="UP000256269">
    <property type="component" value="Unassembled WGS sequence"/>
</dbReference>
<gene>
    <name evidence="14" type="ORF">BCF44_11946</name>
</gene>
<feature type="domain" description="Bulb-type lectin" evidence="13">
    <location>
        <begin position="1016"/>
        <end position="1144"/>
    </location>
</feature>
<sequence>MVSGAGSSAGTSESAEFGPYRLVALIGRGGMGLVHRAHDTRHDRTVALKRLPVSAAEHEFRNRFRREARIVANLQHPNVVPVNDFGEIDGQLFLDMMLVQGTDLRRALGAGTIGPEQALLVLTQVAQALDAAHANGLVHRDVKPSNVLIDGDGHAYLADFGIARDMAAEATALTGSGELIGSWDYMAPERLSGGPVDGRADQYSLACVLFECLTGRLPHPEVDPAAKVAAHLLRPPPAPSVFAPTVTPELDAVVLRGLSKDPARRFPSVTELMAAAQSAAYAGETRREAAPTLAGPAARERDQSRLVRAILRSTAVREPTPPAPDADPPPCPYPGLREFGSADAAWFHGRAHVVTDLLVRLAEQLDTGEPVVLFGASGAGKSSVLLAGLLPALASADAPEHAAWPQIVLTPGADPIGSLAAALAARTAVDATEWIRVIREEPSRLGAMCAQAVGDDAVHPVIVVDQFEELFTHGAPEPDRLAFATAVASARPVLVVLAVRADLVERCIELAPLVPALNSPVLLGPMDVVALRQVIVAPARDVGVDVEPGLPERLIADLGVRGESGYDPGALPRLAHVLRETWNRSDGRTLTVAAYREAGGIDGSVARTAEEIYTQLDPAARAALRSMVLRLATVSDDGGVVRRRVDPGDLVAAEGHPAVLDRLIAARLVTVDESGARLAHEALLSAWPRLRDWIDEDRAGLSQYRRFGEAVRAWTESGEQADDLYRGVRLATLNAWLESTGDRMRLPTAEHDFLARSNAAERTGIAAARRRTRRLRVLVAALSVLLVVASVAIVVATRLRQDALDQSQLSLSRQLAAESALARGVDPVGEGLTALSAWQAGQTVEARSALLNAQQDNFRGELLGHTAIATSVAVSANGRIAASGSQDGTLRLWDVPNRRALATLATGGGWYHSVSLSADGRLLAALDIDQRSASLWDVARRVKVFTAPDKSSGTAVSPDGRMFAVSTEGGLVIRDTSSFAQLAVLPVGASTVVRFGPDSRMIAVDDANHDIDVYRLSDATLLATLTGATSLITSLDFDRTGSLLVSSTSSGPVLLWNTSSWTQQRTLQMPDGSVAVTARLSPDGQLVVAGGEGTDVQVWDAGTGQLLQALPLPTQTGMVALALSGDGHTLLGASESGPVIVWSLGRTTLASEDGAVTAVAFQPHGRLLATGTGAGSVRLWDTTTDDLVRNLPTHQSAVLSIAFSPDGRELATADDSGTLILRDSATGAELHRYAGSGGGFHSLAFSPDGTTIAVAVRASDSGTPDDNEVLLLKAVDLTVRARHATAQEPHNSVPNAKAAGSNDPNEVAFSPDGRTLAVALSGGRIGLWNMVHPDAAWTTLGGHDDIADTVAFSPDGTILASAGADRMVRLWRVSDGQQIGTLTSAVVVRKVAFDPDGTILAAVGEDSVVRIWDVRTRQPVDQLDRSRDTLNDVAFDATGQRVASASVDGATRIWDLNPDDAVRTMCGLVDRATLTQRWQALGPDHGAAPTCP</sequence>
<dbReference type="FunFam" id="1.10.510.10:FF:000021">
    <property type="entry name" value="Serine/threonine protein kinase"/>
    <property type="match status" value="1"/>
</dbReference>
<keyword evidence="6 10" id="KW-0547">Nucleotide-binding</keyword>
<feature type="repeat" description="WD" evidence="9">
    <location>
        <begin position="1340"/>
        <end position="1381"/>
    </location>
</feature>
<evidence type="ECO:0000256" key="6">
    <source>
        <dbReference type="ARBA" id="ARBA00022741"/>
    </source>
</evidence>
<dbReference type="SUPFAM" id="SSF56112">
    <property type="entry name" value="Protein kinase-like (PK-like)"/>
    <property type="match status" value="1"/>
</dbReference>
<dbReference type="InterPro" id="IPR011009">
    <property type="entry name" value="Kinase-like_dom_sf"/>
</dbReference>
<feature type="repeat" description="WD" evidence="9">
    <location>
        <begin position="1025"/>
        <end position="1066"/>
    </location>
</feature>
<dbReference type="PROSITE" id="PS00678">
    <property type="entry name" value="WD_REPEATS_1"/>
    <property type="match status" value="3"/>
</dbReference>